<gene>
    <name evidence="1" type="ORF">IPF_4554</name>
</gene>
<organism evidence="1">
    <name type="scientific">Microcystis aeruginosa (strain PCC 7806)</name>
    <dbReference type="NCBI Taxonomy" id="267872"/>
    <lineage>
        <taxon>Bacteria</taxon>
        <taxon>Bacillati</taxon>
        <taxon>Cyanobacteriota</taxon>
        <taxon>Cyanophyceae</taxon>
        <taxon>Oscillatoriophycideae</taxon>
        <taxon>Chroococcales</taxon>
        <taxon>Microcystaceae</taxon>
        <taxon>Microcystis</taxon>
    </lineage>
</organism>
<keyword evidence="1" id="KW-0808">Transferase</keyword>
<reference evidence="1" key="1">
    <citation type="submission" date="2007-08" db="EMBL/GenBank/DDBJ databases">
        <authorList>
            <person name="Frangeul L."/>
        </authorList>
    </citation>
    <scope>NUCLEOTIDE SEQUENCE</scope>
    <source>
        <strain evidence="1">PCC 7806</strain>
    </source>
</reference>
<proteinExistence type="predicted"/>
<dbReference type="AlphaFoldDB" id="A8YBZ0"/>
<name>A8YBZ0_MICA7</name>
<sequence length="498" mass="58720">MKINQFPPLNSFDEAKNMATQHWSQFTQWSYETNISYEGIISHLEQIYNEMIQNRERYDNSRSSKVTRLLNEYELAKIYRHFRDFGSLRNFNSKKDIDFDTIIFIVLNELNSLSENKLEKLFPTLEEKNFLTIFLEEEQFTKNLYQNLMKHPKLGIYFLYLGDEVFFKATDFLRINLKQTLNYIPPDSLDSSGLSKMFRIITGVLIYAYYANDFEMTEQSFLKILKISYYFSVSHPLIDNILDSNKILSEKEKKIFGDFITDILNGQDVSKNIPNIQFMKELYRCCHELQKLVPFSQNQSVYNYMKITHLAQCEDSYLKMEQKINSDELFINMLLKAAFIRISAASLTEYSIDRDFVLNSLVMGLNNQLSNDLEGTLEDYKNELATPYTLYLNNAISVNPIDITMQYMLFSSSFYENSDLFIRVSLLRFVETIREFVKNYGKNQYQIFLNKVLDHSILASQRHLLNKIGEISFYGSDVHQETFLLDYFDNAAKKYISN</sequence>
<dbReference type="GO" id="GO:0016740">
    <property type="term" value="F:transferase activity"/>
    <property type="evidence" value="ECO:0007669"/>
    <property type="project" value="UniProtKB-KW"/>
</dbReference>
<protein>
    <submittedName>
        <fullName evidence="1">Similarity to tr|Q2B3T0|Q2B3T0_9BACI Geranyltranstransferase</fullName>
    </submittedName>
</protein>
<dbReference type="EMBL" id="AM778909">
    <property type="protein sequence ID" value="CAO89061.1"/>
    <property type="molecule type" value="Genomic_DNA"/>
</dbReference>
<accession>A8YBZ0</accession>
<evidence type="ECO:0000313" key="1">
    <source>
        <dbReference type="EMBL" id="CAO89061.1"/>
    </source>
</evidence>
<dbReference type="RefSeq" id="WP_002747080.1">
    <property type="nucleotide sequence ID" value="NZ_CP130696.1"/>
</dbReference>